<feature type="transmembrane region" description="Helical" evidence="7">
    <location>
        <begin position="155"/>
        <end position="171"/>
    </location>
</feature>
<gene>
    <name evidence="8" type="ORF">LQ356_00935</name>
</gene>
<dbReference type="Proteomes" id="UP001622612">
    <property type="component" value="Chromosome"/>
</dbReference>
<feature type="transmembrane region" description="Helical" evidence="7">
    <location>
        <begin position="543"/>
        <end position="561"/>
    </location>
</feature>
<keyword evidence="6 7" id="KW-0472">Membrane</keyword>
<keyword evidence="9" id="KW-1185">Reference proteome</keyword>
<keyword evidence="5 7" id="KW-1133">Transmembrane helix</keyword>
<comment type="subcellular location">
    <subcellularLocation>
        <location evidence="1">Cell membrane</location>
        <topology evidence="1">Multi-pass membrane protein</topology>
    </subcellularLocation>
</comment>
<dbReference type="InterPro" id="IPR035906">
    <property type="entry name" value="MetI-like_sf"/>
</dbReference>
<sequence>MNNIIKIKSKNFYEEISNGNIKLKGSINILYKILFWIFLLFIIGYFLTNIDFSFSKYGTKIFANNIINFFKFKTISNYFKNQSLFTLSIKLLWTSIKITFAGTLFGAITAFITSYFGNTKINSIYVYLPLKIIIITLRILPEIIFIYIFSSSSDKMLALFFIFWWFTWIWLHEYFSQILENVNITINFQLISNSKNKFKSFMINIWPLVNKKFISYVFYSFESNIRWSTVLSNLGFIGIGSLLNLPIINNKYFNELAIPLLILILFIISINLLKKIIINYFFNNNINSEKNSKIVFVSRNKWINYNMNKKLSYSDFNSNKKIKLAAKILIYLFTLILTILSLSQLANQKLYKLNSNNFLHSLLLPNWNIVNKNSIYKEIIEFISLIFITLIIIKFLVYVKVFLESKKINKFNTIFNLKNTFSRHIPILTLFIFISPLFNSPQIAFLISFSVHSSDIISNNLVKSVNKIEEYKINNLIKQGWTKLKIYNNFIIPTIKKDNLSFASFEVEKITKNYITYGSFTSSLLGSNAFITREKEYDDITPYIWISIFIVILINSLNYVFRNINYSSRSFS</sequence>
<name>A0ABZ2TM75_9BACT</name>
<organism evidence="8 9">
    <name type="scientific">Metamycoplasma faucium</name>
    <dbReference type="NCBI Taxonomy" id="56142"/>
    <lineage>
        <taxon>Bacteria</taxon>
        <taxon>Bacillati</taxon>
        <taxon>Mycoplasmatota</taxon>
        <taxon>Mycoplasmoidales</taxon>
        <taxon>Metamycoplasmataceae</taxon>
        <taxon>Metamycoplasma</taxon>
    </lineage>
</organism>
<dbReference type="Gene3D" id="1.10.3720.10">
    <property type="entry name" value="MetI-like"/>
    <property type="match status" value="1"/>
</dbReference>
<evidence type="ECO:0000313" key="8">
    <source>
        <dbReference type="EMBL" id="WYM97450.1"/>
    </source>
</evidence>
<evidence type="ECO:0000256" key="2">
    <source>
        <dbReference type="ARBA" id="ARBA00022448"/>
    </source>
</evidence>
<feature type="transmembrane region" description="Helical" evidence="7">
    <location>
        <begin position="124"/>
        <end position="149"/>
    </location>
</feature>
<evidence type="ECO:0000256" key="6">
    <source>
        <dbReference type="ARBA" id="ARBA00023136"/>
    </source>
</evidence>
<evidence type="ECO:0000256" key="5">
    <source>
        <dbReference type="ARBA" id="ARBA00022989"/>
    </source>
</evidence>
<evidence type="ECO:0000256" key="4">
    <source>
        <dbReference type="ARBA" id="ARBA00022692"/>
    </source>
</evidence>
<feature type="transmembrane region" description="Helical" evidence="7">
    <location>
        <begin position="256"/>
        <end position="273"/>
    </location>
</feature>
<evidence type="ECO:0000256" key="1">
    <source>
        <dbReference type="ARBA" id="ARBA00004651"/>
    </source>
</evidence>
<feature type="transmembrane region" description="Helical" evidence="7">
    <location>
        <begin position="328"/>
        <end position="346"/>
    </location>
</feature>
<proteinExistence type="predicted"/>
<feature type="transmembrane region" description="Helical" evidence="7">
    <location>
        <begin position="29"/>
        <end position="47"/>
    </location>
</feature>
<feature type="transmembrane region" description="Helical" evidence="7">
    <location>
        <begin position="230"/>
        <end position="250"/>
    </location>
</feature>
<feature type="transmembrane region" description="Helical" evidence="7">
    <location>
        <begin position="424"/>
        <end position="451"/>
    </location>
</feature>
<dbReference type="PANTHER" id="PTHR30043">
    <property type="entry name" value="PHOSPHONATES TRANSPORT SYSTEM PERMEASE PROTEIN"/>
    <property type="match status" value="1"/>
</dbReference>
<dbReference type="RefSeq" id="WP_405311902.1">
    <property type="nucleotide sequence ID" value="NZ_CP088155.1"/>
</dbReference>
<protein>
    <submittedName>
        <fullName evidence="8">ABC transporter permease</fullName>
    </submittedName>
</protein>
<evidence type="ECO:0000313" key="9">
    <source>
        <dbReference type="Proteomes" id="UP001622612"/>
    </source>
</evidence>
<dbReference type="EMBL" id="CP088155">
    <property type="protein sequence ID" value="WYM97450.1"/>
    <property type="molecule type" value="Genomic_DNA"/>
</dbReference>
<evidence type="ECO:0000256" key="7">
    <source>
        <dbReference type="SAM" id="Phobius"/>
    </source>
</evidence>
<keyword evidence="4 7" id="KW-0812">Transmembrane</keyword>
<evidence type="ECO:0000256" key="3">
    <source>
        <dbReference type="ARBA" id="ARBA00022475"/>
    </source>
</evidence>
<dbReference type="SUPFAM" id="SSF161098">
    <property type="entry name" value="MetI-like"/>
    <property type="match status" value="1"/>
</dbReference>
<accession>A0ABZ2TM75</accession>
<keyword evidence="2" id="KW-0813">Transport</keyword>
<keyword evidence="3" id="KW-1003">Cell membrane</keyword>
<feature type="transmembrane region" description="Helical" evidence="7">
    <location>
        <begin position="382"/>
        <end position="403"/>
    </location>
</feature>
<dbReference type="PANTHER" id="PTHR30043:SF1">
    <property type="entry name" value="ABC TRANSPORT SYSTEM PERMEASE PROTEIN P69"/>
    <property type="match status" value="1"/>
</dbReference>
<reference evidence="8" key="1">
    <citation type="submission" date="2021-11" db="EMBL/GenBank/DDBJ databases">
        <title>The first genome sequence of unculturable Mycoplasma faucium obtained by de novo assembly of metagenomic reads.</title>
        <authorList>
            <person name="Sabat A.J."/>
            <person name="Bathoorn E."/>
            <person name="Akkerboom V."/>
            <person name="Friedrich A.W."/>
        </authorList>
    </citation>
    <scope>NUCLEOTIDE SEQUENCE [LARGE SCALE GENOMIC DNA]</scope>
    <source>
        <strain evidence="8">UMCG-MFM1</strain>
    </source>
</reference>
<feature type="transmembrane region" description="Helical" evidence="7">
    <location>
        <begin position="91"/>
        <end position="112"/>
    </location>
</feature>